<reference evidence="2 3" key="1">
    <citation type="submission" date="2023-07" db="EMBL/GenBank/DDBJ databases">
        <title>Genomic Encyclopedia of Type Strains, Phase IV (KMG-IV): sequencing the most valuable type-strain genomes for metagenomic binning, comparative biology and taxonomic classification.</title>
        <authorList>
            <person name="Goeker M."/>
        </authorList>
    </citation>
    <scope>NUCLEOTIDE SEQUENCE [LARGE SCALE GENOMIC DNA]</scope>
    <source>
        <strain evidence="2 3">DSM 45903</strain>
    </source>
</reference>
<dbReference type="Proteomes" id="UP001185012">
    <property type="component" value="Unassembled WGS sequence"/>
</dbReference>
<keyword evidence="3" id="KW-1185">Reference proteome</keyword>
<keyword evidence="1" id="KW-0472">Membrane</keyword>
<evidence type="ECO:0000313" key="2">
    <source>
        <dbReference type="EMBL" id="MDR6227023.1"/>
    </source>
</evidence>
<dbReference type="RefSeq" id="WP_309867735.1">
    <property type="nucleotide sequence ID" value="NZ_JAVDQG010000007.1"/>
</dbReference>
<proteinExistence type="predicted"/>
<organism evidence="2 3">
    <name type="scientific">Desmospora profundinema</name>
    <dbReference type="NCBI Taxonomy" id="1571184"/>
    <lineage>
        <taxon>Bacteria</taxon>
        <taxon>Bacillati</taxon>
        <taxon>Bacillota</taxon>
        <taxon>Bacilli</taxon>
        <taxon>Bacillales</taxon>
        <taxon>Thermoactinomycetaceae</taxon>
        <taxon>Desmospora</taxon>
    </lineage>
</organism>
<protein>
    <submittedName>
        <fullName evidence="2">Uncharacterized protein</fullName>
    </submittedName>
</protein>
<dbReference type="EMBL" id="JAVDQG010000007">
    <property type="protein sequence ID" value="MDR6227023.1"/>
    <property type="molecule type" value="Genomic_DNA"/>
</dbReference>
<evidence type="ECO:0000313" key="3">
    <source>
        <dbReference type="Proteomes" id="UP001185012"/>
    </source>
</evidence>
<keyword evidence="1" id="KW-0812">Transmembrane</keyword>
<accession>A0ABU1IQG2</accession>
<sequence>MWDLLSWLFRHFWQAFLVFGPVILAYGLQYRERKKSDPRGPGNRTSDR</sequence>
<comment type="caution">
    <text evidence="2">The sequence shown here is derived from an EMBL/GenBank/DDBJ whole genome shotgun (WGS) entry which is preliminary data.</text>
</comment>
<feature type="transmembrane region" description="Helical" evidence="1">
    <location>
        <begin position="12"/>
        <end position="30"/>
    </location>
</feature>
<keyword evidence="1" id="KW-1133">Transmembrane helix</keyword>
<gene>
    <name evidence="2" type="ORF">JOE21_003035</name>
</gene>
<evidence type="ECO:0000256" key="1">
    <source>
        <dbReference type="SAM" id="Phobius"/>
    </source>
</evidence>
<name>A0ABU1IQG2_9BACL</name>